<dbReference type="CDD" id="cd02440">
    <property type="entry name" value="AdoMet_MTases"/>
    <property type="match status" value="1"/>
</dbReference>
<dbReference type="AlphaFoldDB" id="A0A239SUI6"/>
<proteinExistence type="predicted"/>
<evidence type="ECO:0000313" key="2">
    <source>
        <dbReference type="Proteomes" id="UP000215185"/>
    </source>
</evidence>
<keyword evidence="1" id="KW-0489">Methyltransferase</keyword>
<dbReference type="EMBL" id="LT906439">
    <property type="protein sequence ID" value="SNU89151.1"/>
    <property type="molecule type" value="Genomic_DNA"/>
</dbReference>
<reference evidence="1 2" key="1">
    <citation type="submission" date="2017-06" db="EMBL/GenBank/DDBJ databases">
        <authorList>
            <consortium name="Pathogen Informatics"/>
        </authorList>
    </citation>
    <scope>NUCLEOTIDE SEQUENCE [LARGE SCALE GENOMIC DNA]</scope>
    <source>
        <strain evidence="1 2">NCTC13788</strain>
    </source>
</reference>
<gene>
    <name evidence="1" type="ORF">SAMEA4412692_01379</name>
</gene>
<protein>
    <submittedName>
        <fullName evidence="1">Methyltransferase</fullName>
        <ecNumber evidence="1">2.1.1.-</ecNumber>
    </submittedName>
</protein>
<dbReference type="PANTHER" id="PTHR35276">
    <property type="entry name" value="S-ADENOSYL-L-METHIONINE-DEPENDENT METHYLTRANSFERASES SUPERFAMILY PROTEIN"/>
    <property type="match status" value="1"/>
</dbReference>
<dbReference type="KEGG" id="smen:SAMEA4412692_1379"/>
<sequence length="182" mass="20063">MLRPLHMAHAFLEEILMPDAVAIDATMGNGHDTLFLAQRAGRVLAFDIQQAALDTTQRRLLEAGFENVELILAGHETVSQHVSSAKVAIFNLGYLPSADKSVITQPETTLSAIEQICQLLEVGGRLAIMVYYGHAGGDVERDAVLDFVKTLPQTKFTVAIYQTINQMNNPPFLIMVEKLRET</sequence>
<dbReference type="InterPro" id="IPR010719">
    <property type="entry name" value="MnmM_MeTrfase"/>
</dbReference>
<dbReference type="Pfam" id="PF06962">
    <property type="entry name" value="rRNA_methylase"/>
    <property type="match status" value="1"/>
</dbReference>
<dbReference type="eggNOG" id="COG2520">
    <property type="taxonomic scope" value="Bacteria"/>
</dbReference>
<name>A0A239SUI6_9STRE</name>
<keyword evidence="2" id="KW-1185">Reference proteome</keyword>
<dbReference type="Gene3D" id="3.40.50.150">
    <property type="entry name" value="Vaccinia Virus protein VP39"/>
    <property type="match status" value="1"/>
</dbReference>
<dbReference type="GO" id="GO:0032259">
    <property type="term" value="P:methylation"/>
    <property type="evidence" value="ECO:0007669"/>
    <property type="project" value="UniProtKB-KW"/>
</dbReference>
<dbReference type="SUPFAM" id="SSF53335">
    <property type="entry name" value="S-adenosyl-L-methionine-dependent methyltransferases"/>
    <property type="match status" value="1"/>
</dbReference>
<evidence type="ECO:0000313" key="1">
    <source>
        <dbReference type="EMBL" id="SNU89151.1"/>
    </source>
</evidence>
<dbReference type="Proteomes" id="UP000215185">
    <property type="component" value="Chromosome 1"/>
</dbReference>
<dbReference type="EC" id="2.1.1.-" evidence="1"/>
<dbReference type="PANTHER" id="PTHR35276:SF1">
    <property type="entry name" value="TRNA (MNM(5)S(2)U34)-METHYLTRANSFERASE, CHLOROPLASTIC"/>
    <property type="match status" value="1"/>
</dbReference>
<dbReference type="InterPro" id="IPR029063">
    <property type="entry name" value="SAM-dependent_MTases_sf"/>
</dbReference>
<dbReference type="OrthoDB" id="9792989at2"/>
<accession>A0A239SUI6</accession>
<dbReference type="RefSeq" id="WP_018374218.1">
    <property type="nucleotide sequence ID" value="NZ_LT906439.1"/>
</dbReference>
<organism evidence="1 2">
    <name type="scientific">Streptococcus merionis</name>
    <dbReference type="NCBI Taxonomy" id="400065"/>
    <lineage>
        <taxon>Bacteria</taxon>
        <taxon>Bacillati</taxon>
        <taxon>Bacillota</taxon>
        <taxon>Bacilli</taxon>
        <taxon>Lactobacillales</taxon>
        <taxon>Streptococcaceae</taxon>
        <taxon>Streptococcus</taxon>
    </lineage>
</organism>
<dbReference type="GO" id="GO:0008168">
    <property type="term" value="F:methyltransferase activity"/>
    <property type="evidence" value="ECO:0007669"/>
    <property type="project" value="UniProtKB-KW"/>
</dbReference>
<dbReference type="STRING" id="1123308.GCA_000380085_01682"/>
<keyword evidence="1" id="KW-0808">Transferase</keyword>